<gene>
    <name evidence="2" type="ORF">HMPREF9141_1434</name>
</gene>
<organism evidence="2 3">
    <name type="scientific">Prevotella multiformis DSM 16608</name>
    <dbReference type="NCBI Taxonomy" id="888743"/>
    <lineage>
        <taxon>Bacteria</taxon>
        <taxon>Pseudomonadati</taxon>
        <taxon>Bacteroidota</taxon>
        <taxon>Bacteroidia</taxon>
        <taxon>Bacteroidales</taxon>
        <taxon>Prevotellaceae</taxon>
        <taxon>Prevotella</taxon>
    </lineage>
</organism>
<dbReference type="HOGENOM" id="CLU_184477_0_0_10"/>
<name>F0F767_9BACT</name>
<comment type="caution">
    <text evidence="2">The sequence shown here is derived from an EMBL/GenBank/DDBJ whole genome shotgun (WGS) entry which is preliminary data.</text>
</comment>
<dbReference type="Proteomes" id="UP000005697">
    <property type="component" value="Unassembled WGS sequence"/>
</dbReference>
<proteinExistence type="predicted"/>
<keyword evidence="3" id="KW-1185">Reference proteome</keyword>
<evidence type="ECO:0000313" key="3">
    <source>
        <dbReference type="Proteomes" id="UP000005697"/>
    </source>
</evidence>
<evidence type="ECO:0000313" key="2">
    <source>
        <dbReference type="EMBL" id="EGC20030.1"/>
    </source>
</evidence>
<evidence type="ECO:0000256" key="1">
    <source>
        <dbReference type="SAM" id="MobiDB-lite"/>
    </source>
</evidence>
<accession>F0F767</accession>
<reference evidence="2 3" key="1">
    <citation type="submission" date="2011-01" db="EMBL/GenBank/DDBJ databases">
        <authorList>
            <person name="Muzny D."/>
            <person name="Qin X."/>
            <person name="Deng J."/>
            <person name="Jiang H."/>
            <person name="Liu Y."/>
            <person name="Qu J."/>
            <person name="Song X.-Z."/>
            <person name="Zhang L."/>
            <person name="Thornton R."/>
            <person name="Coyle M."/>
            <person name="Francisco L."/>
            <person name="Jackson L."/>
            <person name="Javaid M."/>
            <person name="Korchina V."/>
            <person name="Kovar C."/>
            <person name="Mata R."/>
            <person name="Mathew T."/>
            <person name="Ngo R."/>
            <person name="Nguyen L."/>
            <person name="Nguyen N."/>
            <person name="Okwuonu G."/>
            <person name="Ongeri F."/>
            <person name="Pham C."/>
            <person name="Simmons D."/>
            <person name="Wilczek-Boney K."/>
            <person name="Hale W."/>
            <person name="Jakkamsetti A."/>
            <person name="Pham P."/>
            <person name="Ruth R."/>
            <person name="San Lucas F."/>
            <person name="Warren J."/>
            <person name="Zhang J."/>
            <person name="Zhao Z."/>
            <person name="Zhou C."/>
            <person name="Zhu D."/>
            <person name="Lee S."/>
            <person name="Bess C."/>
            <person name="Blankenburg K."/>
            <person name="Forbes L."/>
            <person name="Fu Q."/>
            <person name="Gubbala S."/>
            <person name="Hirani K."/>
            <person name="Jayaseelan J.C."/>
            <person name="Lara F."/>
            <person name="Munidasa M."/>
            <person name="Palculict T."/>
            <person name="Patil S."/>
            <person name="Pu L.-L."/>
            <person name="Saada N."/>
            <person name="Tang L."/>
            <person name="Weissenberger G."/>
            <person name="Zhu Y."/>
            <person name="Hemphill L."/>
            <person name="Shang Y."/>
            <person name="Youmans B."/>
            <person name="Ayvaz T."/>
            <person name="Ross M."/>
            <person name="Santibanez J."/>
            <person name="Aqrawi P."/>
            <person name="Gross S."/>
            <person name="Joshi V."/>
            <person name="Fowler G."/>
            <person name="Nazareth L."/>
            <person name="Reid J."/>
            <person name="Worley K."/>
            <person name="Petrosino J."/>
            <person name="Highlander S."/>
            <person name="Gibbs R."/>
        </authorList>
    </citation>
    <scope>NUCLEOTIDE SEQUENCE [LARGE SCALE GENOMIC DNA]</scope>
    <source>
        <strain evidence="2 3">DSM 16608</strain>
    </source>
</reference>
<dbReference type="AlphaFoldDB" id="F0F767"/>
<protein>
    <submittedName>
        <fullName evidence="2">Uncharacterized protein</fullName>
    </submittedName>
</protein>
<sequence length="95" mass="10378">MPAMAMQRHHSAGEVSLPYERIMNLKKDHTMKKKAYMTPETLCCNLKTEGLMGDHTEILQTSPGASALGPGQGGDLEDDDEIAAKPFPGFTGWED</sequence>
<dbReference type="STRING" id="888743.HMPREF9141_1434"/>
<dbReference type="EMBL" id="AEWX01000020">
    <property type="protein sequence ID" value="EGC20030.1"/>
    <property type="molecule type" value="Genomic_DNA"/>
</dbReference>
<feature type="region of interest" description="Disordered" evidence="1">
    <location>
        <begin position="61"/>
        <end position="95"/>
    </location>
</feature>